<organism evidence="2 3">
    <name type="scientific">Prauserella shujinwangii</name>
    <dbReference type="NCBI Taxonomy" id="1453103"/>
    <lineage>
        <taxon>Bacteria</taxon>
        <taxon>Bacillati</taxon>
        <taxon>Actinomycetota</taxon>
        <taxon>Actinomycetes</taxon>
        <taxon>Pseudonocardiales</taxon>
        <taxon>Pseudonocardiaceae</taxon>
        <taxon>Prauserella</taxon>
    </lineage>
</organism>
<reference evidence="2 3" key="1">
    <citation type="submission" date="2018-03" db="EMBL/GenBank/DDBJ databases">
        <title>Genomic Encyclopedia of Type Strains, Phase III (KMG-III): the genomes of soil and plant-associated and newly described type strains.</title>
        <authorList>
            <person name="Whitman W."/>
        </authorList>
    </citation>
    <scope>NUCLEOTIDE SEQUENCE [LARGE SCALE GENOMIC DNA]</scope>
    <source>
        <strain evidence="2 3">CGMCC 4.7125</strain>
    </source>
</reference>
<dbReference type="PANTHER" id="PTHR36440">
    <property type="entry name" value="PUTATIVE (AFU_ORTHOLOGUE AFUA_8G07350)-RELATED"/>
    <property type="match status" value="1"/>
</dbReference>
<name>A0A2T0LQ26_9PSEU</name>
<proteinExistence type="predicted"/>
<keyword evidence="3" id="KW-1185">Reference proteome</keyword>
<sequence length="165" mass="18351">MTDLTMLFRAGEAELLGADPLTMRLLADGDDTGGVVSAIRSRMGRATDGPPPHHHTRAPEMFFLVEGGLHVLVGDRIVTAREGDFLVVPEHTAHTFRTPDDTGVDMLFLMPGARRFDYFRLVDRIRRGEASPRELFETQERFDNHFTDSAVWREFTGSPATGGPP</sequence>
<dbReference type="RefSeq" id="WP_106180654.1">
    <property type="nucleotide sequence ID" value="NZ_PVNH01000009.1"/>
</dbReference>
<dbReference type="InterPro" id="IPR053146">
    <property type="entry name" value="QDO-like"/>
</dbReference>
<gene>
    <name evidence="2" type="ORF">B0I33_109108</name>
</gene>
<evidence type="ECO:0000313" key="2">
    <source>
        <dbReference type="EMBL" id="PRX45445.1"/>
    </source>
</evidence>
<dbReference type="PANTHER" id="PTHR36440:SF1">
    <property type="entry name" value="PUTATIVE (AFU_ORTHOLOGUE AFUA_8G07350)-RELATED"/>
    <property type="match status" value="1"/>
</dbReference>
<dbReference type="GO" id="GO:0016853">
    <property type="term" value="F:isomerase activity"/>
    <property type="evidence" value="ECO:0007669"/>
    <property type="project" value="UniProtKB-KW"/>
</dbReference>
<dbReference type="EMBL" id="PVNH01000009">
    <property type="protein sequence ID" value="PRX45445.1"/>
    <property type="molecule type" value="Genomic_DNA"/>
</dbReference>
<dbReference type="InterPro" id="IPR011051">
    <property type="entry name" value="RmlC_Cupin_sf"/>
</dbReference>
<dbReference type="InterPro" id="IPR013096">
    <property type="entry name" value="Cupin_2"/>
</dbReference>
<dbReference type="Pfam" id="PF07883">
    <property type="entry name" value="Cupin_2"/>
    <property type="match status" value="1"/>
</dbReference>
<dbReference type="AlphaFoldDB" id="A0A2T0LQ26"/>
<dbReference type="OrthoDB" id="5243731at2"/>
<comment type="caution">
    <text evidence="2">The sequence shown here is derived from an EMBL/GenBank/DDBJ whole genome shotgun (WGS) entry which is preliminary data.</text>
</comment>
<keyword evidence="2" id="KW-0413">Isomerase</keyword>
<accession>A0A2T0LQ26</accession>
<dbReference type="SUPFAM" id="SSF51182">
    <property type="entry name" value="RmlC-like cupins"/>
    <property type="match status" value="1"/>
</dbReference>
<feature type="domain" description="Cupin type-2" evidence="1">
    <location>
        <begin position="49"/>
        <end position="108"/>
    </location>
</feature>
<dbReference type="InterPro" id="IPR014710">
    <property type="entry name" value="RmlC-like_jellyroll"/>
</dbReference>
<dbReference type="Proteomes" id="UP000238362">
    <property type="component" value="Unassembled WGS sequence"/>
</dbReference>
<evidence type="ECO:0000259" key="1">
    <source>
        <dbReference type="Pfam" id="PF07883"/>
    </source>
</evidence>
<dbReference type="Gene3D" id="2.60.120.10">
    <property type="entry name" value="Jelly Rolls"/>
    <property type="match status" value="1"/>
</dbReference>
<protein>
    <submittedName>
        <fullName evidence="2">Mannose-6-phosphate isomerase-like protein (Cupin superfamily)</fullName>
    </submittedName>
</protein>
<evidence type="ECO:0000313" key="3">
    <source>
        <dbReference type="Proteomes" id="UP000238362"/>
    </source>
</evidence>